<name>X1B1Q6_9ZZZZ</name>
<accession>X1B1Q6</accession>
<dbReference type="AlphaFoldDB" id="X1B1Q6"/>
<evidence type="ECO:0000256" key="1">
    <source>
        <dbReference type="ARBA" id="ARBA00022737"/>
    </source>
</evidence>
<dbReference type="PROSITE" id="PS50005">
    <property type="entry name" value="TPR"/>
    <property type="match status" value="1"/>
</dbReference>
<feature type="non-terminal residue" evidence="3">
    <location>
        <position position="1"/>
    </location>
</feature>
<evidence type="ECO:0000313" key="3">
    <source>
        <dbReference type="EMBL" id="GAG89689.1"/>
    </source>
</evidence>
<dbReference type="Gene3D" id="1.25.40.10">
    <property type="entry name" value="Tetratricopeptide repeat domain"/>
    <property type="match status" value="1"/>
</dbReference>
<dbReference type="Pfam" id="PF07719">
    <property type="entry name" value="TPR_2"/>
    <property type="match status" value="1"/>
</dbReference>
<dbReference type="SUPFAM" id="SSF48452">
    <property type="entry name" value="TPR-like"/>
    <property type="match status" value="1"/>
</dbReference>
<evidence type="ECO:0000256" key="2">
    <source>
        <dbReference type="ARBA" id="ARBA00022803"/>
    </source>
</evidence>
<protein>
    <submittedName>
        <fullName evidence="3">Uncharacterized protein</fullName>
    </submittedName>
</protein>
<dbReference type="SMART" id="SM00028">
    <property type="entry name" value="TPR"/>
    <property type="match status" value="1"/>
</dbReference>
<sequence length="166" mass="18917">GYKNFLVLIPTLETGIIVMSNSESIPPQKLAYEIIDIILGKSVDLPKKPISLPIGKAITQQNSENAKELYYKLKINKFDSYDFSEKWLNNLGYDILIRYNFDDAIAIFKLNTQAYPASANTWDSLGDGYFWKGDKENAVKSYKKALAIDPNKTNSINRLKELEKQK</sequence>
<dbReference type="EMBL" id="BART01010612">
    <property type="protein sequence ID" value="GAG89689.1"/>
    <property type="molecule type" value="Genomic_DNA"/>
</dbReference>
<reference evidence="3" key="1">
    <citation type="journal article" date="2014" name="Front. Microbiol.">
        <title>High frequency of phylogenetically diverse reductive dehalogenase-homologous genes in deep subseafloor sedimentary metagenomes.</title>
        <authorList>
            <person name="Kawai M."/>
            <person name="Futagami T."/>
            <person name="Toyoda A."/>
            <person name="Takaki Y."/>
            <person name="Nishi S."/>
            <person name="Hori S."/>
            <person name="Arai W."/>
            <person name="Tsubouchi T."/>
            <person name="Morono Y."/>
            <person name="Uchiyama I."/>
            <person name="Ito T."/>
            <person name="Fujiyama A."/>
            <person name="Inagaki F."/>
            <person name="Takami H."/>
        </authorList>
    </citation>
    <scope>NUCLEOTIDE SEQUENCE</scope>
    <source>
        <strain evidence="3">Expedition CK06-06</strain>
    </source>
</reference>
<proteinExistence type="predicted"/>
<keyword evidence="2" id="KW-0802">TPR repeat</keyword>
<dbReference type="InterPro" id="IPR019734">
    <property type="entry name" value="TPR_rpt"/>
</dbReference>
<gene>
    <name evidence="3" type="ORF">S01H4_22995</name>
</gene>
<comment type="caution">
    <text evidence="3">The sequence shown here is derived from an EMBL/GenBank/DDBJ whole genome shotgun (WGS) entry which is preliminary data.</text>
</comment>
<keyword evidence="1" id="KW-0677">Repeat</keyword>
<dbReference type="PROSITE" id="PS50293">
    <property type="entry name" value="TPR_REGION"/>
    <property type="match status" value="1"/>
</dbReference>
<dbReference type="InterPro" id="IPR011990">
    <property type="entry name" value="TPR-like_helical_dom_sf"/>
</dbReference>
<dbReference type="InterPro" id="IPR013105">
    <property type="entry name" value="TPR_2"/>
</dbReference>
<organism evidence="3">
    <name type="scientific">marine sediment metagenome</name>
    <dbReference type="NCBI Taxonomy" id="412755"/>
    <lineage>
        <taxon>unclassified sequences</taxon>
        <taxon>metagenomes</taxon>
        <taxon>ecological metagenomes</taxon>
    </lineage>
</organism>